<evidence type="ECO:0000313" key="2">
    <source>
        <dbReference type="Proteomes" id="UP001479436"/>
    </source>
</evidence>
<sequence length="184" mass="20765">MVQNRGYRQSCQWELARRTKDSNILRGVSNYSNELEAALKDIDGIFPSYDDVCPIWPKDSQTEQVTIFYLLSFSLSDTHSSIQQCSQAPHVILPLSKNILTKASLGKLSRGKLRQRYEKVLRLSNKSSKQESLGNVRSQSPIPKSLYEIALASFLCKIFDVSSEDMCAKENFFSVGGSFLEVVQ</sequence>
<dbReference type="EMBL" id="JASJQH010005843">
    <property type="protein sequence ID" value="KAK9739466.1"/>
    <property type="molecule type" value="Genomic_DNA"/>
</dbReference>
<dbReference type="InterPro" id="IPR045851">
    <property type="entry name" value="AMP-bd_C_sf"/>
</dbReference>
<accession>A0ABR2WC93</accession>
<evidence type="ECO:0000313" key="1">
    <source>
        <dbReference type="EMBL" id="KAK9739466.1"/>
    </source>
</evidence>
<proteinExistence type="predicted"/>
<organism evidence="1 2">
    <name type="scientific">Basidiobolus ranarum</name>
    <dbReference type="NCBI Taxonomy" id="34480"/>
    <lineage>
        <taxon>Eukaryota</taxon>
        <taxon>Fungi</taxon>
        <taxon>Fungi incertae sedis</taxon>
        <taxon>Zoopagomycota</taxon>
        <taxon>Entomophthoromycotina</taxon>
        <taxon>Basidiobolomycetes</taxon>
        <taxon>Basidiobolales</taxon>
        <taxon>Basidiobolaceae</taxon>
        <taxon>Basidiobolus</taxon>
    </lineage>
</organism>
<keyword evidence="2" id="KW-1185">Reference proteome</keyword>
<dbReference type="SUPFAM" id="SSF56801">
    <property type="entry name" value="Acetyl-CoA synthetase-like"/>
    <property type="match status" value="1"/>
</dbReference>
<dbReference type="Gene3D" id="3.30.300.30">
    <property type="match status" value="1"/>
</dbReference>
<gene>
    <name evidence="1" type="ORF">K7432_018380</name>
</gene>
<comment type="caution">
    <text evidence="1">The sequence shown here is derived from an EMBL/GenBank/DDBJ whole genome shotgun (WGS) entry which is preliminary data.</text>
</comment>
<name>A0ABR2WC93_9FUNG</name>
<protein>
    <submittedName>
        <fullName evidence="1">Uncharacterized protein</fullName>
    </submittedName>
</protein>
<dbReference type="Proteomes" id="UP001479436">
    <property type="component" value="Unassembled WGS sequence"/>
</dbReference>
<reference evidence="1 2" key="1">
    <citation type="submission" date="2023-04" db="EMBL/GenBank/DDBJ databases">
        <title>Genome of Basidiobolus ranarum AG-B5.</title>
        <authorList>
            <person name="Stajich J.E."/>
            <person name="Carter-House D."/>
            <person name="Gryganskyi A."/>
        </authorList>
    </citation>
    <scope>NUCLEOTIDE SEQUENCE [LARGE SCALE GENOMIC DNA]</scope>
    <source>
        <strain evidence="1 2">AG-B5</strain>
    </source>
</reference>